<proteinExistence type="predicted"/>
<evidence type="ECO:0000313" key="1">
    <source>
        <dbReference type="EMBL" id="WXB16184.1"/>
    </source>
</evidence>
<dbReference type="EMBL" id="CP089984">
    <property type="protein sequence ID" value="WXB16184.1"/>
    <property type="molecule type" value="Genomic_DNA"/>
</dbReference>
<dbReference type="RefSeq" id="WP_394825813.1">
    <property type="nucleotide sequence ID" value="NZ_CP089984.1"/>
</dbReference>
<name>A0ABZ2M2Z6_9BACT</name>
<sequence length="150" mass="16746">MVAETLPPLNERIAHVRELLRTATDFMVPWDYFHDELAMRADFMSVGERGESELIDTAIEEVLKRFGLIVRPGSSMLTIHIPEYGFWHGIRHLGVKTGIFFFDDSLGQGLLGVMQDLTGGSVDLFRFTTVPLGQPGSVFPMNARRGGPPQ</sequence>
<gene>
    <name evidence="1" type="ORF">LZC94_02665</name>
</gene>
<dbReference type="Proteomes" id="UP001370348">
    <property type="component" value="Chromosome"/>
</dbReference>
<accession>A0ABZ2M2Z6</accession>
<evidence type="ECO:0000313" key="2">
    <source>
        <dbReference type="Proteomes" id="UP001370348"/>
    </source>
</evidence>
<keyword evidence="2" id="KW-1185">Reference proteome</keyword>
<organism evidence="1 2">
    <name type="scientific">Pendulispora albinea</name>
    <dbReference type="NCBI Taxonomy" id="2741071"/>
    <lineage>
        <taxon>Bacteria</taxon>
        <taxon>Pseudomonadati</taxon>
        <taxon>Myxococcota</taxon>
        <taxon>Myxococcia</taxon>
        <taxon>Myxococcales</taxon>
        <taxon>Sorangiineae</taxon>
        <taxon>Pendulisporaceae</taxon>
        <taxon>Pendulispora</taxon>
    </lineage>
</organism>
<protein>
    <submittedName>
        <fullName evidence="1">Uncharacterized protein</fullName>
    </submittedName>
</protein>
<reference evidence="1 2" key="1">
    <citation type="submission" date="2021-12" db="EMBL/GenBank/DDBJ databases">
        <title>Discovery of the Pendulisporaceae a myxobacterial family with distinct sporulation behavior and unique specialized metabolism.</title>
        <authorList>
            <person name="Garcia R."/>
            <person name="Popoff A."/>
            <person name="Bader C.D."/>
            <person name="Loehr J."/>
            <person name="Walesch S."/>
            <person name="Walt C."/>
            <person name="Boldt J."/>
            <person name="Bunk B."/>
            <person name="Haeckl F.J.F.P.J."/>
            <person name="Gunesch A.P."/>
            <person name="Birkelbach J."/>
            <person name="Nuebel U."/>
            <person name="Pietschmann T."/>
            <person name="Bach T."/>
            <person name="Mueller R."/>
        </authorList>
    </citation>
    <scope>NUCLEOTIDE SEQUENCE [LARGE SCALE GENOMIC DNA]</scope>
    <source>
        <strain evidence="1 2">MSr11954</strain>
    </source>
</reference>